<keyword evidence="3" id="KW-1185">Reference proteome</keyword>
<dbReference type="STRING" id="1150112.SAMN04487893_1127"/>
<dbReference type="SUPFAM" id="SSF52833">
    <property type="entry name" value="Thioredoxin-like"/>
    <property type="match status" value="1"/>
</dbReference>
<dbReference type="InterPro" id="IPR036249">
    <property type="entry name" value="Thioredoxin-like_sf"/>
</dbReference>
<proteinExistence type="predicted"/>
<dbReference type="Gene3D" id="3.40.30.10">
    <property type="entry name" value="Glutaredoxin"/>
    <property type="match status" value="1"/>
</dbReference>
<evidence type="ECO:0000259" key="1">
    <source>
        <dbReference type="PROSITE" id="PS51352"/>
    </source>
</evidence>
<evidence type="ECO:0000313" key="2">
    <source>
        <dbReference type="EMBL" id="SFJ63942.1"/>
    </source>
</evidence>
<dbReference type="AlphaFoldDB" id="A0A1I3T0A9"/>
<sequence>MAKFGDLIKADVPVLICFFATWNEGSISMNPVIHDVAAAMGDELRVVKIDVEKNQELMEALRVKQVPTLMLYKNGAMIWRQTGVMDANSLIGVAKTL</sequence>
<dbReference type="CDD" id="cd02947">
    <property type="entry name" value="TRX_family"/>
    <property type="match status" value="1"/>
</dbReference>
<dbReference type="GO" id="GO:0045454">
    <property type="term" value="P:cell redox homeostasis"/>
    <property type="evidence" value="ECO:0007669"/>
    <property type="project" value="TreeGrafter"/>
</dbReference>
<feature type="domain" description="Thioredoxin" evidence="1">
    <location>
        <begin position="1"/>
        <end position="97"/>
    </location>
</feature>
<dbReference type="GO" id="GO:0005829">
    <property type="term" value="C:cytosol"/>
    <property type="evidence" value="ECO:0007669"/>
    <property type="project" value="TreeGrafter"/>
</dbReference>
<name>A0A1I3T0A9_9FLAO</name>
<organism evidence="2 3">
    <name type="scientific">Myroides guanonis</name>
    <dbReference type="NCBI Taxonomy" id="1150112"/>
    <lineage>
        <taxon>Bacteria</taxon>
        <taxon>Pseudomonadati</taxon>
        <taxon>Bacteroidota</taxon>
        <taxon>Flavobacteriia</taxon>
        <taxon>Flavobacteriales</taxon>
        <taxon>Flavobacteriaceae</taxon>
        <taxon>Myroides</taxon>
    </lineage>
</organism>
<dbReference type="InterPro" id="IPR013766">
    <property type="entry name" value="Thioredoxin_domain"/>
</dbReference>
<evidence type="ECO:0000313" key="3">
    <source>
        <dbReference type="Proteomes" id="UP000243887"/>
    </source>
</evidence>
<dbReference type="PANTHER" id="PTHR45663">
    <property type="entry name" value="GEO12009P1"/>
    <property type="match status" value="1"/>
</dbReference>
<gene>
    <name evidence="2" type="ORF">SAMN04487893_1127</name>
</gene>
<dbReference type="PANTHER" id="PTHR45663:SF11">
    <property type="entry name" value="GEO12009P1"/>
    <property type="match status" value="1"/>
</dbReference>
<dbReference type="EMBL" id="FORU01000012">
    <property type="protein sequence ID" value="SFJ63942.1"/>
    <property type="molecule type" value="Genomic_DNA"/>
</dbReference>
<reference evidence="3" key="1">
    <citation type="submission" date="2016-10" db="EMBL/GenBank/DDBJ databases">
        <authorList>
            <person name="Varghese N."/>
            <person name="Submissions S."/>
        </authorList>
    </citation>
    <scope>NUCLEOTIDE SEQUENCE [LARGE SCALE GENOMIC DNA]</scope>
    <source>
        <strain evidence="3">DSM 26542</strain>
    </source>
</reference>
<accession>A0A1I3T0A9</accession>
<dbReference type="PROSITE" id="PS51352">
    <property type="entry name" value="THIOREDOXIN_2"/>
    <property type="match status" value="1"/>
</dbReference>
<dbReference type="OrthoDB" id="9790390at2"/>
<protein>
    <submittedName>
        <fullName evidence="2">Thioredoxin 1</fullName>
    </submittedName>
</protein>
<dbReference type="Proteomes" id="UP000243887">
    <property type="component" value="Unassembled WGS sequence"/>
</dbReference>
<dbReference type="Pfam" id="PF00085">
    <property type="entry name" value="Thioredoxin"/>
    <property type="match status" value="1"/>
</dbReference>
<dbReference type="RefSeq" id="WP_090679857.1">
    <property type="nucleotide sequence ID" value="NZ_FORU01000012.1"/>
</dbReference>
<dbReference type="GO" id="GO:0015035">
    <property type="term" value="F:protein-disulfide reductase activity"/>
    <property type="evidence" value="ECO:0007669"/>
    <property type="project" value="TreeGrafter"/>
</dbReference>